<evidence type="ECO:0000256" key="7">
    <source>
        <dbReference type="ARBA" id="ARBA00023273"/>
    </source>
</evidence>
<keyword evidence="4" id="KW-0479">Metal-binding</keyword>
<accession>A0A7N4PXC4</accession>
<evidence type="ECO:0000256" key="9">
    <source>
        <dbReference type="ARBA" id="ARBA00040649"/>
    </source>
</evidence>
<reference evidence="12" key="2">
    <citation type="submission" date="2025-08" db="UniProtKB">
        <authorList>
            <consortium name="Ensembl"/>
        </authorList>
    </citation>
    <scope>IDENTIFICATION</scope>
</reference>
<dbReference type="FunCoup" id="A0A7N4PXC4">
    <property type="interactions" value="36"/>
</dbReference>
<evidence type="ECO:0000313" key="12">
    <source>
        <dbReference type="Ensembl" id="ENSSHAP00000044868.1"/>
    </source>
</evidence>
<dbReference type="GO" id="GO:0003341">
    <property type="term" value="P:cilium movement"/>
    <property type="evidence" value="ECO:0007669"/>
    <property type="project" value="TreeGrafter"/>
</dbReference>
<evidence type="ECO:0000313" key="13">
    <source>
        <dbReference type="Proteomes" id="UP000007648"/>
    </source>
</evidence>
<dbReference type="OrthoDB" id="260091at2759"/>
<dbReference type="AlphaFoldDB" id="A0A7N4PXC4"/>
<comment type="subcellular location">
    <subcellularLocation>
        <location evidence="1">Cytoplasm</location>
        <location evidence="1">Cytoskeleton</location>
        <location evidence="1">Cilium axoneme</location>
    </subcellularLocation>
</comment>
<keyword evidence="13" id="KW-1185">Reference proteome</keyword>
<dbReference type="SUPFAM" id="SSF55856">
    <property type="entry name" value="Cytochrome b5-like heme/steroid binding domain"/>
    <property type="match status" value="1"/>
</dbReference>
<evidence type="ECO:0000256" key="5">
    <source>
        <dbReference type="ARBA" id="ARBA00023004"/>
    </source>
</evidence>
<dbReference type="GO" id="GO:0005930">
    <property type="term" value="C:axoneme"/>
    <property type="evidence" value="ECO:0007669"/>
    <property type="project" value="UniProtKB-SubCell"/>
</dbReference>
<keyword evidence="3" id="KW-0349">Heme</keyword>
<dbReference type="Proteomes" id="UP000007648">
    <property type="component" value="Unassembled WGS sequence"/>
</dbReference>
<dbReference type="InterPro" id="IPR036400">
    <property type="entry name" value="Cyt_B5-like_heme/steroid_sf"/>
</dbReference>
<dbReference type="PANTHER" id="PTHR21281">
    <property type="entry name" value="CYTOCHROME B5 DOMAIN-CONTAINING PROTEIN 1"/>
    <property type="match status" value="1"/>
</dbReference>
<keyword evidence="6" id="KW-0206">Cytoskeleton</keyword>
<dbReference type="PROSITE" id="PS50255">
    <property type="entry name" value="CYTOCHROME_B5_2"/>
    <property type="match status" value="1"/>
</dbReference>
<gene>
    <name evidence="12" type="primary">CYB5D1</name>
</gene>
<evidence type="ECO:0000256" key="2">
    <source>
        <dbReference type="ARBA" id="ARBA00022490"/>
    </source>
</evidence>
<evidence type="ECO:0000256" key="10">
    <source>
        <dbReference type="ARBA" id="ARBA00046139"/>
    </source>
</evidence>
<dbReference type="GeneTree" id="ENSGT00440000037582"/>
<dbReference type="Gene3D" id="3.10.120.10">
    <property type="entry name" value="Cytochrome b5-like heme/steroid binding domain"/>
    <property type="match status" value="1"/>
</dbReference>
<sequence>MLDVEDSEIFEKPTRGLVAGPNLRYFRRRYFNKAEVAKHNTADDLWVTYLGSVYNLTSLAQEYKGSVLMKPILEAAGQDISHWFDPSTSDIQTHIDPLTGCLKYYTPRGRFVHIPPQLPRSDWANDFGQPWWRQSKYEVGLLSSKTRLIRIINTLTSQEHTLEVGELESMWEILHRYLPYNAHAASYTWKFNGVNLDMDKTLEQNGIVDEDHDFEQLNMDPELYTPALLLYFNDDLTEL</sequence>
<comment type="similarity">
    <text evidence="8">Belongs to the cytochrome b5 family.</text>
</comment>
<proteinExistence type="inferred from homology"/>
<evidence type="ECO:0000256" key="8">
    <source>
        <dbReference type="ARBA" id="ARBA00038168"/>
    </source>
</evidence>
<dbReference type="InterPro" id="IPR001199">
    <property type="entry name" value="Cyt_B5-like_heme/steroid-bd"/>
</dbReference>
<protein>
    <recommendedName>
        <fullName evidence="9">Cytochrome b5 domain-containing protein 1</fullName>
    </recommendedName>
</protein>
<dbReference type="SMART" id="SM01117">
    <property type="entry name" value="Cyt-b5"/>
    <property type="match status" value="1"/>
</dbReference>
<dbReference type="PANTHER" id="PTHR21281:SF0">
    <property type="entry name" value="CYTOCHROME B5 DOMAIN-CONTAINING PROTEIN 1"/>
    <property type="match status" value="1"/>
</dbReference>
<reference evidence="12" key="3">
    <citation type="submission" date="2025-09" db="UniProtKB">
        <authorList>
            <consortium name="Ensembl"/>
        </authorList>
    </citation>
    <scope>IDENTIFICATION</scope>
</reference>
<keyword evidence="5" id="KW-0408">Iron</keyword>
<evidence type="ECO:0000256" key="3">
    <source>
        <dbReference type="ARBA" id="ARBA00022617"/>
    </source>
</evidence>
<dbReference type="GO" id="GO:0046872">
    <property type="term" value="F:metal ion binding"/>
    <property type="evidence" value="ECO:0007669"/>
    <property type="project" value="UniProtKB-KW"/>
</dbReference>
<evidence type="ECO:0000256" key="4">
    <source>
        <dbReference type="ARBA" id="ARBA00022723"/>
    </source>
</evidence>
<feature type="domain" description="Cytochrome b5 heme-binding" evidence="11">
    <location>
        <begin position="28"/>
        <end position="94"/>
    </location>
</feature>
<comment type="function">
    <text evidence="10">Radial spoke stalk protein that binds heme under oxidizing conditions. Required for the coordinated beating of multiple cilia maybe by functioning in a redox signaling pathway.</text>
</comment>
<dbReference type="Ensembl" id="ENSSHAT00000048780.1">
    <property type="protein sequence ID" value="ENSSHAP00000044868.1"/>
    <property type="gene ID" value="ENSSHAG00000021645.1"/>
</dbReference>
<evidence type="ECO:0000256" key="6">
    <source>
        <dbReference type="ARBA" id="ARBA00023212"/>
    </source>
</evidence>
<organism evidence="12 13">
    <name type="scientific">Sarcophilus harrisii</name>
    <name type="common">Tasmanian devil</name>
    <name type="synonym">Sarcophilus laniarius</name>
    <dbReference type="NCBI Taxonomy" id="9305"/>
    <lineage>
        <taxon>Eukaryota</taxon>
        <taxon>Metazoa</taxon>
        <taxon>Chordata</taxon>
        <taxon>Craniata</taxon>
        <taxon>Vertebrata</taxon>
        <taxon>Euteleostomi</taxon>
        <taxon>Mammalia</taxon>
        <taxon>Metatheria</taxon>
        <taxon>Dasyuromorphia</taxon>
        <taxon>Dasyuridae</taxon>
        <taxon>Sarcophilus</taxon>
    </lineage>
</organism>
<keyword evidence="2" id="KW-0963">Cytoplasm</keyword>
<evidence type="ECO:0000259" key="11">
    <source>
        <dbReference type="PROSITE" id="PS50255"/>
    </source>
</evidence>
<dbReference type="KEGG" id="shr:100921697"/>
<keyword evidence="7" id="KW-0966">Cell projection</keyword>
<dbReference type="InterPro" id="IPR052320">
    <property type="entry name" value="Cytochrome_b5_domain"/>
</dbReference>
<reference evidence="12 13" key="1">
    <citation type="journal article" date="2011" name="Proc. Natl. Acad. Sci. U.S.A.">
        <title>Genetic diversity and population structure of the endangered marsupial Sarcophilus harrisii (Tasmanian devil).</title>
        <authorList>
            <person name="Miller W."/>
            <person name="Hayes V.M."/>
            <person name="Ratan A."/>
            <person name="Petersen D.C."/>
            <person name="Wittekindt N.E."/>
            <person name="Miller J."/>
            <person name="Walenz B."/>
            <person name="Knight J."/>
            <person name="Qi J."/>
            <person name="Zhao F."/>
            <person name="Wang Q."/>
            <person name="Bedoya-Reina O.C."/>
            <person name="Katiyar N."/>
            <person name="Tomsho L.P."/>
            <person name="Kasson L.M."/>
            <person name="Hardie R.A."/>
            <person name="Woodbridge P."/>
            <person name="Tindall E.A."/>
            <person name="Bertelsen M.F."/>
            <person name="Dixon D."/>
            <person name="Pyecroft S."/>
            <person name="Helgen K.M."/>
            <person name="Lesk A.M."/>
            <person name="Pringle T.H."/>
            <person name="Patterson N."/>
            <person name="Zhang Y."/>
            <person name="Kreiss A."/>
            <person name="Woods G.M."/>
            <person name="Jones M.E."/>
            <person name="Schuster S.C."/>
        </authorList>
    </citation>
    <scope>NUCLEOTIDE SEQUENCE [LARGE SCALE GENOMIC DNA]</scope>
</reference>
<dbReference type="Pfam" id="PF00173">
    <property type="entry name" value="Cyt-b5"/>
    <property type="match status" value="1"/>
</dbReference>
<name>A0A7N4PXC4_SARHA</name>
<dbReference type="InParanoid" id="A0A7N4PXC4"/>
<evidence type="ECO:0000256" key="1">
    <source>
        <dbReference type="ARBA" id="ARBA00004430"/>
    </source>
</evidence>